<reference evidence="9 10" key="1">
    <citation type="submission" date="2019-12" db="EMBL/GenBank/DDBJ databases">
        <title>Defluviitalea raffinosedens, isolated from a biogas fermenter, genome sequencing and characterization.</title>
        <authorList>
            <person name="Rettenmaier R."/>
            <person name="Schneider M."/>
            <person name="Neuhaus K."/>
            <person name="Liebl W."/>
            <person name="Zverlov V."/>
        </authorList>
    </citation>
    <scope>NUCLEOTIDE SEQUENCE [LARGE SCALE GENOMIC DNA]</scope>
    <source>
        <strain evidence="9 10">249c-K6</strain>
    </source>
</reference>
<dbReference type="InterPro" id="IPR038063">
    <property type="entry name" value="Transpep_catalytic_dom"/>
</dbReference>
<dbReference type="Gene3D" id="2.40.440.10">
    <property type="entry name" value="L,D-transpeptidase catalytic domain-like"/>
    <property type="match status" value="1"/>
</dbReference>
<dbReference type="SUPFAM" id="SSF141523">
    <property type="entry name" value="L,D-transpeptidase catalytic domain-like"/>
    <property type="match status" value="1"/>
</dbReference>
<sequence length="446" mass="51999">MVLLADLRKHINIFFILLILAGILLFFQHYNLLLVDVQDDIAVIRVNFLVPMEQFDIEKNIEIKSSLPNTKFRCDLKWEDHNRLKVTITELSELKGQKILFKIHGAKSQFPFLHKSLSTSVQFQTEPKLLEVENKDNVPTEGPLVLQFNTPMDFRNIHKFIQSDIKFDLKPHEFEENGKSTDYSRWNLYPKEKMKNESNYLLLIKKGLKAQCGHMLKEDIQIQIRTASKPKIVETTPKQSAQWVGLYPKITAKMSEELKDAIVMIDHVKQKVSIKENKLEFLPHTILNPGEEYEVSIQGISKYGEKTDPYILKFITMPINDDDLWVEVSLKDKHEVIIHKGKEIIRRMPASGGTKEEPTVLGTFYIQDRGTSFFSKRFNEGATYWVRIIDQYLFHGIPRDNHWNIIESERKKIGKPASHGCVRLNEEDAKWFYENIPHGTMVIIHE</sequence>
<comment type="pathway">
    <text evidence="1 6">Cell wall biogenesis; peptidoglycan biosynthesis.</text>
</comment>
<evidence type="ECO:0000313" key="10">
    <source>
        <dbReference type="Proteomes" id="UP000483018"/>
    </source>
</evidence>
<evidence type="ECO:0000256" key="7">
    <source>
        <dbReference type="SAM" id="Phobius"/>
    </source>
</evidence>
<feature type="active site" description="Proton donor/acceptor" evidence="6">
    <location>
        <position position="395"/>
    </location>
</feature>
<dbReference type="RefSeq" id="WP_158741007.1">
    <property type="nucleotide sequence ID" value="NZ_JAFBEP010000025.1"/>
</dbReference>
<evidence type="ECO:0000256" key="6">
    <source>
        <dbReference type="PROSITE-ProRule" id="PRU01373"/>
    </source>
</evidence>
<evidence type="ECO:0000256" key="5">
    <source>
        <dbReference type="ARBA" id="ARBA00023316"/>
    </source>
</evidence>
<evidence type="ECO:0000313" key="9">
    <source>
        <dbReference type="EMBL" id="KAE9633234.1"/>
    </source>
</evidence>
<keyword evidence="7" id="KW-0472">Membrane</keyword>
<protein>
    <submittedName>
        <fullName evidence="9">L,D-transpeptidase family protein</fullName>
    </submittedName>
</protein>
<proteinExistence type="predicted"/>
<organism evidence="9 10">
    <name type="scientific">Defluviitalea raffinosedens</name>
    <dbReference type="NCBI Taxonomy" id="1450156"/>
    <lineage>
        <taxon>Bacteria</taxon>
        <taxon>Bacillati</taxon>
        <taxon>Bacillota</taxon>
        <taxon>Clostridia</taxon>
        <taxon>Lachnospirales</taxon>
        <taxon>Defluviitaleaceae</taxon>
        <taxon>Defluviitalea</taxon>
    </lineage>
</organism>
<dbReference type="GO" id="GO:0071555">
    <property type="term" value="P:cell wall organization"/>
    <property type="evidence" value="ECO:0007669"/>
    <property type="project" value="UniProtKB-UniRule"/>
</dbReference>
<dbReference type="GO" id="GO:0018104">
    <property type="term" value="P:peptidoglycan-protein cross-linking"/>
    <property type="evidence" value="ECO:0007669"/>
    <property type="project" value="TreeGrafter"/>
</dbReference>
<dbReference type="Proteomes" id="UP000483018">
    <property type="component" value="Unassembled WGS sequence"/>
</dbReference>
<evidence type="ECO:0000256" key="3">
    <source>
        <dbReference type="ARBA" id="ARBA00022960"/>
    </source>
</evidence>
<name>A0A7C8HDZ6_9FIRM</name>
<dbReference type="GO" id="GO:0005576">
    <property type="term" value="C:extracellular region"/>
    <property type="evidence" value="ECO:0007669"/>
    <property type="project" value="TreeGrafter"/>
</dbReference>
<dbReference type="GO" id="GO:0008360">
    <property type="term" value="P:regulation of cell shape"/>
    <property type="evidence" value="ECO:0007669"/>
    <property type="project" value="UniProtKB-UniRule"/>
</dbReference>
<dbReference type="CDD" id="cd16913">
    <property type="entry name" value="YkuD_like"/>
    <property type="match status" value="1"/>
</dbReference>
<dbReference type="GO" id="GO:0071972">
    <property type="term" value="F:peptidoglycan L,D-transpeptidase activity"/>
    <property type="evidence" value="ECO:0007669"/>
    <property type="project" value="TreeGrafter"/>
</dbReference>
<dbReference type="PANTHER" id="PTHR30582">
    <property type="entry name" value="L,D-TRANSPEPTIDASE"/>
    <property type="match status" value="1"/>
</dbReference>
<comment type="caution">
    <text evidence="9">The sequence shown here is derived from an EMBL/GenBank/DDBJ whole genome shotgun (WGS) entry which is preliminary data.</text>
</comment>
<evidence type="ECO:0000259" key="8">
    <source>
        <dbReference type="PROSITE" id="PS52029"/>
    </source>
</evidence>
<dbReference type="AlphaFoldDB" id="A0A7C8HDZ6"/>
<dbReference type="PANTHER" id="PTHR30582:SF2">
    <property type="entry name" value="L,D-TRANSPEPTIDASE YCIB-RELATED"/>
    <property type="match status" value="1"/>
</dbReference>
<keyword evidence="10" id="KW-1185">Reference proteome</keyword>
<dbReference type="InterPro" id="IPR005490">
    <property type="entry name" value="LD_TPept_cat_dom"/>
</dbReference>
<keyword evidence="4 6" id="KW-0573">Peptidoglycan synthesis</keyword>
<keyword evidence="7" id="KW-1133">Transmembrane helix</keyword>
<evidence type="ECO:0000256" key="4">
    <source>
        <dbReference type="ARBA" id="ARBA00022984"/>
    </source>
</evidence>
<evidence type="ECO:0000256" key="1">
    <source>
        <dbReference type="ARBA" id="ARBA00004752"/>
    </source>
</evidence>
<keyword evidence="7" id="KW-0812">Transmembrane</keyword>
<dbReference type="EMBL" id="WSLF01000009">
    <property type="protein sequence ID" value="KAE9633234.1"/>
    <property type="molecule type" value="Genomic_DNA"/>
</dbReference>
<gene>
    <name evidence="9" type="ORF">GND95_10220</name>
</gene>
<dbReference type="UniPathway" id="UPA00219"/>
<dbReference type="PROSITE" id="PS52029">
    <property type="entry name" value="LD_TPASE"/>
    <property type="match status" value="1"/>
</dbReference>
<accession>A0A7C8HDZ6</accession>
<feature type="domain" description="L,D-TPase catalytic" evidence="8">
    <location>
        <begin position="324"/>
        <end position="445"/>
    </location>
</feature>
<dbReference type="Pfam" id="PF03734">
    <property type="entry name" value="YkuD"/>
    <property type="match status" value="1"/>
</dbReference>
<keyword evidence="2" id="KW-0808">Transferase</keyword>
<feature type="transmembrane region" description="Helical" evidence="7">
    <location>
        <begin position="12"/>
        <end position="30"/>
    </location>
</feature>
<feature type="active site" description="Nucleophile" evidence="6">
    <location>
        <position position="421"/>
    </location>
</feature>
<evidence type="ECO:0000256" key="2">
    <source>
        <dbReference type="ARBA" id="ARBA00022679"/>
    </source>
</evidence>
<dbReference type="InterPro" id="IPR050979">
    <property type="entry name" value="LD-transpeptidase"/>
</dbReference>
<dbReference type="GO" id="GO:0016740">
    <property type="term" value="F:transferase activity"/>
    <property type="evidence" value="ECO:0007669"/>
    <property type="project" value="UniProtKB-KW"/>
</dbReference>
<dbReference type="OrthoDB" id="177750at2"/>
<keyword evidence="5 6" id="KW-0961">Cell wall biogenesis/degradation</keyword>
<keyword evidence="3 6" id="KW-0133">Cell shape</keyword>